<proteinExistence type="predicted"/>
<dbReference type="AlphaFoldDB" id="A0A9W6EEF4"/>
<feature type="compositionally biased region" description="Pro residues" evidence="1">
    <location>
        <begin position="38"/>
        <end position="48"/>
    </location>
</feature>
<dbReference type="Gene3D" id="3.40.50.300">
    <property type="entry name" value="P-loop containing nucleotide triphosphate hydrolases"/>
    <property type="match status" value="1"/>
</dbReference>
<protein>
    <recommendedName>
        <fullName evidence="6">TPR-like protein</fullName>
    </recommendedName>
</protein>
<dbReference type="InterPro" id="IPR011990">
    <property type="entry name" value="TPR-like_helical_dom_sf"/>
</dbReference>
<dbReference type="Pfam" id="PF17046">
    <property type="entry name" value="Ses_B"/>
    <property type="match status" value="1"/>
</dbReference>
<dbReference type="Pfam" id="PF13374">
    <property type="entry name" value="TPR_10"/>
    <property type="match status" value="3"/>
</dbReference>
<dbReference type="EMBL" id="BRPB01000181">
    <property type="protein sequence ID" value="GLA55944.1"/>
    <property type="molecule type" value="Genomic_DNA"/>
</dbReference>
<dbReference type="Pfam" id="PF25000">
    <property type="entry name" value="DUF7779"/>
    <property type="match status" value="1"/>
</dbReference>
<dbReference type="SUPFAM" id="SSF48452">
    <property type="entry name" value="TPR-like"/>
    <property type="match status" value="1"/>
</dbReference>
<evidence type="ECO:0000313" key="4">
    <source>
        <dbReference type="EMBL" id="GLA55944.1"/>
    </source>
</evidence>
<gene>
    <name evidence="4" type="ORF">AnigIFM63604_003292</name>
</gene>
<evidence type="ECO:0000256" key="1">
    <source>
        <dbReference type="SAM" id="MobiDB-lite"/>
    </source>
</evidence>
<sequence>MVANETHASFSSSLNNGFQLGSNAGTFEYQQNHHYHYPPEPPGTPPSPSLLSRSPEIQISSIVGLSSNGSTAVVLYQGPGLHWKSQLAIEYAYRIHRRSPETWVFWIYAGNADRFEQSYRDIADLLKLPGRRDPKANIFKLVHDWLQDSRNGNWMVVLDNVDDAEFLVNRPHSTQGQAAYNHDRADHPLEQYLPRSQNGSLLVTSQSKEAALKLVDQRNVITVDRMSQEHAQALLDRKLGGQSNYRESDKLAAMLGCMPLAIIQAAAYISDPDRNCSVQQYINELKESDHLKICLLEEDEAQFRRDWEAKNSVLKTWVISFNRIRQSRQSAADLLSLMSFFDRQGIPRTLLKHRNIQDSIELTEGNDSDTTRSLTNLANELNKDILKLQRYSLISVNIDQGSFNMHSLVQLATRRWLEVNGELEKWKQQYIQNLYVAFPIASHENWAQCQLLFPHARSAIDQRPQERDSLLEWAAVMYEAALFDWQKGNGADGEKLATKAMETYKAHLGQEHKKTVRSIAMLGLIYSLRGRWKEAEELEVQVMELRKRLLGPEHPHTLISMGNLAGTYANQGRLKEAEELEVEVTELYKRLLGPEHPHTLTSMNDLAFTWKSQGKFKNSLALMKRCTEFRRNLLGADHPDTISSSDTLNDWKTAGESLTCMAYLLGTDWNAKAQQFTAAAIPAWRPVDVEI</sequence>
<accession>A0A9W6EEF4</accession>
<dbReference type="Proteomes" id="UP001144191">
    <property type="component" value="Unassembled WGS sequence"/>
</dbReference>
<dbReference type="InterPro" id="IPR056681">
    <property type="entry name" value="DUF7779"/>
</dbReference>
<comment type="caution">
    <text evidence="4">The sequence shown here is derived from an EMBL/GenBank/DDBJ whole genome shotgun (WGS) entry which is preliminary data.</text>
</comment>
<evidence type="ECO:0008006" key="6">
    <source>
        <dbReference type="Google" id="ProtNLM"/>
    </source>
</evidence>
<feature type="domain" description="DUF7779" evidence="3">
    <location>
        <begin position="326"/>
        <end position="417"/>
    </location>
</feature>
<dbReference type="PANTHER" id="PTHR46082">
    <property type="entry name" value="ATP/GTP-BINDING PROTEIN-RELATED"/>
    <property type="match status" value="1"/>
</dbReference>
<dbReference type="InterPro" id="IPR053137">
    <property type="entry name" value="NLR-like"/>
</dbReference>
<reference evidence="4" key="1">
    <citation type="submission" date="2022-07" db="EMBL/GenBank/DDBJ databases">
        <title>Taxonomy of Aspergillus series Nigri: significant species reduction supported by multi-species coalescent approaches.</title>
        <authorList>
            <person name="Bian C."/>
            <person name="Kusuya Y."/>
            <person name="Sklenar F."/>
            <person name="D'hooge E."/>
            <person name="Yaguchi T."/>
            <person name="Takahashi H."/>
            <person name="Hubka V."/>
        </authorList>
    </citation>
    <scope>NUCLEOTIDE SEQUENCE</scope>
    <source>
        <strain evidence="4">IFM 63604</strain>
    </source>
</reference>
<dbReference type="InterPro" id="IPR031469">
    <property type="entry name" value="SesB_dom"/>
</dbReference>
<dbReference type="Gene3D" id="1.25.40.10">
    <property type="entry name" value="Tetratricopeptide repeat domain"/>
    <property type="match status" value="1"/>
</dbReference>
<evidence type="ECO:0000313" key="5">
    <source>
        <dbReference type="Proteomes" id="UP001144191"/>
    </source>
</evidence>
<organism evidence="4 5">
    <name type="scientific">Aspergillus niger</name>
    <dbReference type="NCBI Taxonomy" id="5061"/>
    <lineage>
        <taxon>Eukaryota</taxon>
        <taxon>Fungi</taxon>
        <taxon>Dikarya</taxon>
        <taxon>Ascomycota</taxon>
        <taxon>Pezizomycotina</taxon>
        <taxon>Eurotiomycetes</taxon>
        <taxon>Eurotiomycetidae</taxon>
        <taxon>Eurotiales</taxon>
        <taxon>Aspergillaceae</taxon>
        <taxon>Aspergillus</taxon>
        <taxon>Aspergillus subgen. Circumdati</taxon>
    </lineage>
</organism>
<feature type="region of interest" description="Disordered" evidence="1">
    <location>
        <begin position="32"/>
        <end position="51"/>
    </location>
</feature>
<evidence type="ECO:0000259" key="3">
    <source>
        <dbReference type="Pfam" id="PF25000"/>
    </source>
</evidence>
<evidence type="ECO:0000259" key="2">
    <source>
        <dbReference type="Pfam" id="PF17046"/>
    </source>
</evidence>
<dbReference type="PANTHER" id="PTHR46082:SF6">
    <property type="entry name" value="AAA+ ATPASE DOMAIN-CONTAINING PROTEIN-RELATED"/>
    <property type="match status" value="1"/>
</dbReference>
<dbReference type="InterPro" id="IPR027417">
    <property type="entry name" value="P-loop_NTPase"/>
</dbReference>
<dbReference type="SUPFAM" id="SSF52540">
    <property type="entry name" value="P-loop containing nucleoside triphosphate hydrolases"/>
    <property type="match status" value="1"/>
</dbReference>
<feature type="domain" description="Fungal death-pathway protein SesB" evidence="2">
    <location>
        <begin position="3"/>
        <end position="28"/>
    </location>
</feature>
<name>A0A9W6EEF4_ASPNG</name>